<accession>A0A9D3LP61</accession>
<evidence type="ECO:0000313" key="3">
    <source>
        <dbReference type="Proteomes" id="UP001044222"/>
    </source>
</evidence>
<evidence type="ECO:0000313" key="2">
    <source>
        <dbReference type="EMBL" id="KAG5833946.1"/>
    </source>
</evidence>
<evidence type="ECO:0008006" key="4">
    <source>
        <dbReference type="Google" id="ProtNLM"/>
    </source>
</evidence>
<proteinExistence type="inferred from homology"/>
<comment type="similarity">
    <text evidence="1">Belongs to the calycin superfamily. Fatty-acid binding protein (FABP) family.</text>
</comment>
<dbReference type="SUPFAM" id="SSF50814">
    <property type="entry name" value="Lipocalins"/>
    <property type="match status" value="1"/>
</dbReference>
<sequence>MAFNGTWEEYEEVNYEEFLRAISLPEDAIQIAKDEKTITDIQQNGDDFVTTIKNPRETISNSFTIGKEADININEGKKMKCSVRMEGGKLICQSEMFTHVREIQGDDMVETVTVGSASFSRKSKKI</sequence>
<dbReference type="EMBL" id="JAFIRN010000016">
    <property type="protein sequence ID" value="KAG5833946.1"/>
    <property type="molecule type" value="Genomic_DNA"/>
</dbReference>
<dbReference type="Gene3D" id="2.40.128.20">
    <property type="match status" value="1"/>
</dbReference>
<dbReference type="Proteomes" id="UP001044222">
    <property type="component" value="Chromosome 16"/>
</dbReference>
<dbReference type="PRINTS" id="PR00178">
    <property type="entry name" value="FATTYACIDBP"/>
</dbReference>
<dbReference type="InterPro" id="IPR031259">
    <property type="entry name" value="ILBP"/>
</dbReference>
<dbReference type="AlphaFoldDB" id="A0A9D3LP61"/>
<name>A0A9D3LP61_ANGAN</name>
<dbReference type="GO" id="GO:0008289">
    <property type="term" value="F:lipid binding"/>
    <property type="evidence" value="ECO:0007669"/>
    <property type="project" value="InterPro"/>
</dbReference>
<gene>
    <name evidence="2" type="ORF">ANANG_G00281310</name>
</gene>
<dbReference type="InterPro" id="IPR000463">
    <property type="entry name" value="Fatty_acid-bd"/>
</dbReference>
<dbReference type="PANTHER" id="PTHR11955">
    <property type="entry name" value="FATTY ACID BINDING PROTEIN"/>
    <property type="match status" value="1"/>
</dbReference>
<comment type="caution">
    <text evidence="2">The sequence shown here is derived from an EMBL/GenBank/DDBJ whole genome shotgun (WGS) entry which is preliminary data.</text>
</comment>
<keyword evidence="3" id="KW-1185">Reference proteome</keyword>
<organism evidence="2 3">
    <name type="scientific">Anguilla anguilla</name>
    <name type="common">European freshwater eel</name>
    <name type="synonym">Muraena anguilla</name>
    <dbReference type="NCBI Taxonomy" id="7936"/>
    <lineage>
        <taxon>Eukaryota</taxon>
        <taxon>Metazoa</taxon>
        <taxon>Chordata</taxon>
        <taxon>Craniata</taxon>
        <taxon>Vertebrata</taxon>
        <taxon>Euteleostomi</taxon>
        <taxon>Actinopterygii</taxon>
        <taxon>Neopterygii</taxon>
        <taxon>Teleostei</taxon>
        <taxon>Anguilliformes</taxon>
        <taxon>Anguillidae</taxon>
        <taxon>Anguilla</taxon>
    </lineage>
</organism>
<protein>
    <recommendedName>
        <fullName evidence="4">Cytosolic fatty-acid binding proteins domain-containing protein</fullName>
    </recommendedName>
</protein>
<dbReference type="InterPro" id="IPR012674">
    <property type="entry name" value="Calycin"/>
</dbReference>
<evidence type="ECO:0000256" key="1">
    <source>
        <dbReference type="ARBA" id="ARBA00008390"/>
    </source>
</evidence>
<dbReference type="Pfam" id="PF14651">
    <property type="entry name" value="Lipocalin_7"/>
    <property type="match status" value="1"/>
</dbReference>
<reference evidence="2" key="1">
    <citation type="submission" date="2021-01" db="EMBL/GenBank/DDBJ databases">
        <title>A chromosome-scale assembly of European eel, Anguilla anguilla.</title>
        <authorList>
            <person name="Henkel C."/>
            <person name="Jong-Raadsen S.A."/>
            <person name="Dufour S."/>
            <person name="Weltzien F.-A."/>
            <person name="Palstra A.P."/>
            <person name="Pelster B."/>
            <person name="Spaink H.P."/>
            <person name="Van Den Thillart G.E."/>
            <person name="Jansen H."/>
            <person name="Zahm M."/>
            <person name="Klopp C."/>
            <person name="Cedric C."/>
            <person name="Louis A."/>
            <person name="Berthelot C."/>
            <person name="Parey E."/>
            <person name="Roest Crollius H."/>
            <person name="Montfort J."/>
            <person name="Robinson-Rechavi M."/>
            <person name="Bucao C."/>
            <person name="Bouchez O."/>
            <person name="Gislard M."/>
            <person name="Lluch J."/>
            <person name="Milhes M."/>
            <person name="Lampietro C."/>
            <person name="Lopez Roques C."/>
            <person name="Donnadieu C."/>
            <person name="Braasch I."/>
            <person name="Desvignes T."/>
            <person name="Postlethwait J."/>
            <person name="Bobe J."/>
            <person name="Guiguen Y."/>
            <person name="Dirks R."/>
        </authorList>
    </citation>
    <scope>NUCLEOTIDE SEQUENCE</scope>
    <source>
        <strain evidence="2">Tag_6206</strain>
        <tissue evidence="2">Liver</tissue>
    </source>
</reference>